<sequence>MSLFMQLRIFFLFTITLFVFPALAQPSSGLTCGIYTNDSGVKAYVINSQVLQKKYKDEYITSRYTLDNGKVNIISIDSLTPPEINELFEQKKVNDFNEEYVLTEEKNCKDNIGIPKSKIGKECWDNIDTCSWLIVESDGDTLKELCQDNFYAACQLWHNRIFFQNEINTITEETKNFDMPLKSDPEWIEAITESCRSGLSELMCNNAARSLWNNGQYLAARDALQLACNTRVWDDSVCQKADDLRSLTANDIASSVSGLPVGHYATRGGDVDFTITKNGTVIIKGSPSVKAKLDNGLIRIPRDLEKEAIERRSDFIFRRAGENKLISLDSENTFKVYELQK</sequence>
<dbReference type="RefSeq" id="WP_012821922.1">
    <property type="nucleotide sequence ID" value="NC_017845.1"/>
</dbReference>
<dbReference type="EMBL" id="WABS01000016">
    <property type="protein sequence ID" value="MBI0554813.1"/>
    <property type="molecule type" value="Genomic_DNA"/>
</dbReference>
<evidence type="ECO:0000313" key="4">
    <source>
        <dbReference type="Proteomes" id="UP000008044"/>
    </source>
</evidence>
<name>A0A0H3HY19_PECPM</name>
<dbReference type="eggNOG" id="ENOG5031HWX">
    <property type="taxonomic scope" value="Bacteria"/>
</dbReference>
<reference evidence="3" key="4">
    <citation type="submission" date="2024-05" db="EMBL/GenBank/DDBJ databases">
        <title>Identification of Pectobacterium versatile causing blackleg of potato from New York State with a whole genome sequencing approach.</title>
        <authorList>
            <person name="Ma X."/>
            <person name="Swingle B."/>
        </authorList>
    </citation>
    <scope>NUCLEOTIDE SEQUENCE</scope>
    <source>
        <strain evidence="3">NY1588A</strain>
    </source>
</reference>
<reference evidence="5" key="3">
    <citation type="submission" date="2023-07" db="EMBL/GenBank/DDBJ databases">
        <title>Identification of Pectobacterium versatile causing blackleg of potato from New York State with a whole genome sequencing approach.</title>
        <authorList>
            <person name="Ma X."/>
            <person name="Swingle B."/>
        </authorList>
    </citation>
    <scope>NUCLEOTIDE SEQUENCE [LARGE SCALE GENOMIC DNA]</scope>
    <source>
        <strain evidence="5">NY1588A</strain>
    </source>
</reference>
<dbReference type="PATRIC" id="fig|1166016.3.peg.73"/>
<evidence type="ECO:0000313" key="3">
    <source>
        <dbReference type="EMBL" id="MBI0554813.1"/>
    </source>
</evidence>
<evidence type="ECO:0000256" key="1">
    <source>
        <dbReference type="SAM" id="SignalP"/>
    </source>
</evidence>
<feature type="signal peptide" evidence="1">
    <location>
        <begin position="1"/>
        <end position="24"/>
    </location>
</feature>
<feature type="chain" id="PRO_5002611532" evidence="1">
    <location>
        <begin position="25"/>
        <end position="341"/>
    </location>
</feature>
<evidence type="ECO:0000313" key="2">
    <source>
        <dbReference type="EMBL" id="AFI88209.1"/>
    </source>
</evidence>
<proteinExistence type="predicted"/>
<dbReference type="EMBL" id="CP003415">
    <property type="protein sequence ID" value="AFI88209.1"/>
    <property type="molecule type" value="Genomic_DNA"/>
</dbReference>
<accession>A0A0H3HY19</accession>
<reference evidence="2 4" key="1">
    <citation type="journal article" date="2012" name="J. Bacteriol.">
        <title>Genome sequence of Pectobacterium sp. strain SCC3193.</title>
        <authorList>
            <person name="Koskinen J.P."/>
            <person name="Laine P."/>
            <person name="Niemi O."/>
            <person name="Nykyri J."/>
            <person name="Harjunpaa H."/>
            <person name="Auvinen P."/>
            <person name="Paulin L."/>
            <person name="Pirhonen M."/>
            <person name="Palva T."/>
            <person name="Holm L."/>
        </authorList>
    </citation>
    <scope>NUCLEOTIDE SEQUENCE [LARGE SCALE GENOMIC DNA]</scope>
    <source>
        <strain evidence="2 4">SCC3193</strain>
    </source>
</reference>
<dbReference type="KEGG" id="pec:W5S_0070"/>
<keyword evidence="1" id="KW-0732">Signal</keyword>
<dbReference type="Proteomes" id="UP000008044">
    <property type="component" value="Chromosome"/>
</dbReference>
<dbReference type="AlphaFoldDB" id="A0A0H3HY19"/>
<organism evidence="2 4">
    <name type="scientific">Pectobacterium parmentieri</name>
    <dbReference type="NCBI Taxonomy" id="1905730"/>
    <lineage>
        <taxon>Bacteria</taxon>
        <taxon>Pseudomonadati</taxon>
        <taxon>Pseudomonadota</taxon>
        <taxon>Gammaproteobacteria</taxon>
        <taxon>Enterobacterales</taxon>
        <taxon>Pectobacteriaceae</taxon>
        <taxon>Pectobacterium</taxon>
    </lineage>
</organism>
<keyword evidence="5" id="KW-1185">Reference proteome</keyword>
<protein>
    <submittedName>
        <fullName evidence="2">Uncharacterized protein</fullName>
    </submittedName>
</protein>
<dbReference type="HOGENOM" id="CLU_828600_0_0_6"/>
<reference evidence="2" key="2">
    <citation type="submission" date="2012-03" db="EMBL/GenBank/DDBJ databases">
        <authorList>
            <person name="Koskinen P."/>
            <person name="Laine P."/>
            <person name="Niemi O."/>
            <person name="Nykyri J."/>
            <person name="Harjunpaa H."/>
            <person name="Auvinen P."/>
            <person name="Paulin L."/>
            <person name="Pirhonen M."/>
            <person name="Palva T."/>
            <person name="Holm L."/>
        </authorList>
    </citation>
    <scope>NUCLEOTIDE SEQUENCE</scope>
    <source>
        <strain evidence="2">SCC3193</strain>
    </source>
</reference>
<dbReference type="Proteomes" id="UP001194579">
    <property type="component" value="Unassembled WGS sequence"/>
</dbReference>
<evidence type="ECO:0000313" key="5">
    <source>
        <dbReference type="Proteomes" id="UP001194579"/>
    </source>
</evidence>
<gene>
    <name evidence="2" type="ordered locus">W5S_0070</name>
    <name evidence="3" type="ORF">F6Q06_09975</name>
</gene>